<dbReference type="AlphaFoldDB" id="A0AAW1XQ30"/>
<dbReference type="PANTHER" id="PTHR36057:SF1">
    <property type="entry name" value="LIPOPROTEIN LIPID ATTACHMENT SITE-LIKE PROTEIN, PUTATIVE (DUF1223)-RELATED"/>
    <property type="match status" value="1"/>
</dbReference>
<organism evidence="2 3">
    <name type="scientific">Rubus argutus</name>
    <name type="common">Southern blackberry</name>
    <dbReference type="NCBI Taxonomy" id="59490"/>
    <lineage>
        <taxon>Eukaryota</taxon>
        <taxon>Viridiplantae</taxon>
        <taxon>Streptophyta</taxon>
        <taxon>Embryophyta</taxon>
        <taxon>Tracheophyta</taxon>
        <taxon>Spermatophyta</taxon>
        <taxon>Magnoliopsida</taxon>
        <taxon>eudicotyledons</taxon>
        <taxon>Gunneridae</taxon>
        <taxon>Pentapetalae</taxon>
        <taxon>rosids</taxon>
        <taxon>fabids</taxon>
        <taxon>Rosales</taxon>
        <taxon>Rosaceae</taxon>
        <taxon>Rosoideae</taxon>
        <taxon>Rosoideae incertae sedis</taxon>
        <taxon>Rubus</taxon>
    </lineage>
</organism>
<evidence type="ECO:0000256" key="1">
    <source>
        <dbReference type="SAM" id="MobiDB-lite"/>
    </source>
</evidence>
<dbReference type="Proteomes" id="UP001457282">
    <property type="component" value="Unassembled WGS sequence"/>
</dbReference>
<name>A0AAW1XQ30_RUBAR</name>
<reference evidence="2 3" key="1">
    <citation type="journal article" date="2023" name="G3 (Bethesda)">
        <title>A chromosome-length genome assembly and annotation of blackberry (Rubus argutus, cv. 'Hillquist').</title>
        <authorList>
            <person name="Bruna T."/>
            <person name="Aryal R."/>
            <person name="Dudchenko O."/>
            <person name="Sargent D.J."/>
            <person name="Mead D."/>
            <person name="Buti M."/>
            <person name="Cavallini A."/>
            <person name="Hytonen T."/>
            <person name="Andres J."/>
            <person name="Pham M."/>
            <person name="Weisz D."/>
            <person name="Mascagni F."/>
            <person name="Usai G."/>
            <person name="Natali L."/>
            <person name="Bassil N."/>
            <person name="Fernandez G.E."/>
            <person name="Lomsadze A."/>
            <person name="Armour M."/>
            <person name="Olukolu B."/>
            <person name="Poorten T."/>
            <person name="Britton C."/>
            <person name="Davik J."/>
            <person name="Ashrafi H."/>
            <person name="Aiden E.L."/>
            <person name="Borodovsky M."/>
            <person name="Worthington M."/>
        </authorList>
    </citation>
    <scope>NUCLEOTIDE SEQUENCE [LARGE SCALE GENOMIC DNA]</scope>
    <source>
        <strain evidence="2">PI 553951</strain>
    </source>
</reference>
<feature type="compositionally biased region" description="Low complexity" evidence="1">
    <location>
        <begin position="10"/>
        <end position="20"/>
    </location>
</feature>
<sequence>MGCRLLACFGSKGHSSSSTASHEKHTSAATADLSAEEHKRSGPVLVELFSSQGCTTSPVAEMLASRLGRGDFNGSDLPPVVVLAYHVDYWDYMGWKDPYGSSQWTIRQKTYIEALRLDTMFTPQIVLQGTAHCVGNDENALLTSIREAPRYAAPTFQATFERPSPESLQVSLTGALRTKVDGNGVNVMVALYESGLVIDCPSGENKGRVLSNDYVVRKLEKLCTVKDVSAKKTISGTITFPLWEGFNATKCGLVVFLQNSSHHIFGSQKFQLPDN</sequence>
<accession>A0AAW1XQ30</accession>
<dbReference type="InterPro" id="IPR036249">
    <property type="entry name" value="Thioredoxin-like_sf"/>
</dbReference>
<comment type="caution">
    <text evidence="2">The sequence shown here is derived from an EMBL/GenBank/DDBJ whole genome shotgun (WGS) entry which is preliminary data.</text>
</comment>
<evidence type="ECO:0000313" key="3">
    <source>
        <dbReference type="Proteomes" id="UP001457282"/>
    </source>
</evidence>
<dbReference type="EMBL" id="JBEDUW010000003">
    <property type="protein sequence ID" value="KAK9938275.1"/>
    <property type="molecule type" value="Genomic_DNA"/>
</dbReference>
<proteinExistence type="predicted"/>
<gene>
    <name evidence="2" type="ORF">M0R45_015025</name>
</gene>
<dbReference type="SUPFAM" id="SSF52833">
    <property type="entry name" value="Thioredoxin-like"/>
    <property type="match status" value="1"/>
</dbReference>
<keyword evidence="3" id="KW-1185">Reference proteome</keyword>
<feature type="region of interest" description="Disordered" evidence="1">
    <location>
        <begin position="10"/>
        <end position="36"/>
    </location>
</feature>
<dbReference type="PANTHER" id="PTHR36057">
    <property type="match status" value="1"/>
</dbReference>
<protein>
    <submittedName>
        <fullName evidence="2">Uncharacterized protein</fullName>
    </submittedName>
</protein>
<dbReference type="Pfam" id="PF06764">
    <property type="entry name" value="DUF1223"/>
    <property type="match status" value="1"/>
</dbReference>
<dbReference type="InterPro" id="IPR010634">
    <property type="entry name" value="DUF1223"/>
</dbReference>
<evidence type="ECO:0000313" key="2">
    <source>
        <dbReference type="EMBL" id="KAK9938275.1"/>
    </source>
</evidence>